<evidence type="ECO:0000313" key="2">
    <source>
        <dbReference type="Proteomes" id="UP000838756"/>
    </source>
</evidence>
<gene>
    <name evidence="1" type="primary">jg8839</name>
    <name evidence="1" type="ORF">PAEG_LOCUS25533</name>
</gene>
<organism evidence="1 2">
    <name type="scientific">Pararge aegeria aegeria</name>
    <dbReference type="NCBI Taxonomy" id="348720"/>
    <lineage>
        <taxon>Eukaryota</taxon>
        <taxon>Metazoa</taxon>
        <taxon>Ecdysozoa</taxon>
        <taxon>Arthropoda</taxon>
        <taxon>Hexapoda</taxon>
        <taxon>Insecta</taxon>
        <taxon>Pterygota</taxon>
        <taxon>Neoptera</taxon>
        <taxon>Endopterygota</taxon>
        <taxon>Lepidoptera</taxon>
        <taxon>Glossata</taxon>
        <taxon>Ditrysia</taxon>
        <taxon>Papilionoidea</taxon>
        <taxon>Nymphalidae</taxon>
        <taxon>Satyrinae</taxon>
        <taxon>Satyrini</taxon>
        <taxon>Parargina</taxon>
        <taxon>Pararge</taxon>
    </lineage>
</organism>
<dbReference type="AlphaFoldDB" id="A0A8S4SFV4"/>
<dbReference type="EMBL" id="CAKXAJ010026328">
    <property type="protein sequence ID" value="CAH2266935.1"/>
    <property type="molecule type" value="Genomic_DNA"/>
</dbReference>
<reference evidence="1" key="1">
    <citation type="submission" date="2022-03" db="EMBL/GenBank/DDBJ databases">
        <authorList>
            <person name="Lindestad O."/>
        </authorList>
    </citation>
    <scope>NUCLEOTIDE SEQUENCE</scope>
</reference>
<dbReference type="Proteomes" id="UP000838756">
    <property type="component" value="Unassembled WGS sequence"/>
</dbReference>
<name>A0A8S4SFV4_9NEOP</name>
<sequence>MQLGKNSLLLVLNTKVPTFSKTSASKAPKRDTSDNKTHLKCFFCGDRLTVLRSKDTAKNVAKRDITHPFVETYPKQLPPISQKIVHITPQPLAPLASRLQHQHN</sequence>
<evidence type="ECO:0000313" key="1">
    <source>
        <dbReference type="EMBL" id="CAH2266935.1"/>
    </source>
</evidence>
<accession>A0A8S4SFV4</accession>
<protein>
    <submittedName>
        <fullName evidence="1">Jg8839 protein</fullName>
    </submittedName>
</protein>
<proteinExistence type="predicted"/>
<comment type="caution">
    <text evidence="1">The sequence shown here is derived from an EMBL/GenBank/DDBJ whole genome shotgun (WGS) entry which is preliminary data.</text>
</comment>
<keyword evidence="2" id="KW-1185">Reference proteome</keyword>